<gene>
    <name evidence="4" type="ORF">M422DRAFT_265340</name>
</gene>
<feature type="compositionally biased region" description="Pro residues" evidence="2">
    <location>
        <begin position="11"/>
        <end position="23"/>
    </location>
</feature>
<name>A0A0C9UUB0_SPHS4</name>
<feature type="non-terminal residue" evidence="4">
    <location>
        <position position="283"/>
    </location>
</feature>
<dbReference type="AlphaFoldDB" id="A0A0C9UUB0"/>
<keyword evidence="1" id="KW-0862">Zinc</keyword>
<keyword evidence="5" id="KW-1185">Reference proteome</keyword>
<feature type="compositionally biased region" description="Basic residues" evidence="2">
    <location>
        <begin position="97"/>
        <end position="108"/>
    </location>
</feature>
<evidence type="ECO:0000313" key="4">
    <source>
        <dbReference type="EMBL" id="KIJ32852.1"/>
    </source>
</evidence>
<evidence type="ECO:0000259" key="3">
    <source>
        <dbReference type="PROSITE" id="PS50157"/>
    </source>
</evidence>
<sequence>MPVPAGFSPCPIDPSIPLPPPEHLPLDLSPSFRPFPLPPPPPALAHPEYAPFLQHVPPPPAMPVPYTFGLPTPALPPASFFPQPAPMPAPVSTPKAPSKRRPKTKKARAAAAPYSRSLPSPSPSSSSSILILPASGSGADRIHYLLTTLTPENEGEFNPHSKYGVHPTHPYMWYNVQADRVVSEDGNYDGDYSSSSGKNSRGQPATFILERHGGLEHAMSRLATSKEDRRNATKELKNKNDSRPTLDKRQDFYCFMHGCGQCFQRSDRLARHMVGNKRHRGTK</sequence>
<proteinExistence type="predicted"/>
<protein>
    <submittedName>
        <fullName evidence="4">Unplaced genomic scaffold SPHSTscaffold_146, whole genome shotgun sequence</fullName>
    </submittedName>
</protein>
<dbReference type="HOGENOM" id="CLU_985384_0_0_1"/>
<dbReference type="InterPro" id="IPR013087">
    <property type="entry name" value="Znf_C2H2_type"/>
</dbReference>
<keyword evidence="1" id="KW-0479">Metal-binding</keyword>
<keyword evidence="1" id="KW-0863">Zinc-finger</keyword>
<dbReference type="EMBL" id="KN837221">
    <property type="protein sequence ID" value="KIJ32852.1"/>
    <property type="molecule type" value="Genomic_DNA"/>
</dbReference>
<evidence type="ECO:0000313" key="5">
    <source>
        <dbReference type="Proteomes" id="UP000054279"/>
    </source>
</evidence>
<dbReference type="GO" id="GO:0008270">
    <property type="term" value="F:zinc ion binding"/>
    <property type="evidence" value="ECO:0007669"/>
    <property type="project" value="UniProtKB-KW"/>
</dbReference>
<feature type="region of interest" description="Disordered" evidence="2">
    <location>
        <begin position="224"/>
        <end position="244"/>
    </location>
</feature>
<dbReference type="Proteomes" id="UP000054279">
    <property type="component" value="Unassembled WGS sequence"/>
</dbReference>
<feature type="domain" description="C2H2-type" evidence="3">
    <location>
        <begin position="252"/>
        <end position="283"/>
    </location>
</feature>
<evidence type="ECO:0000256" key="1">
    <source>
        <dbReference type="PROSITE-ProRule" id="PRU00042"/>
    </source>
</evidence>
<organism evidence="4 5">
    <name type="scientific">Sphaerobolus stellatus (strain SS14)</name>
    <dbReference type="NCBI Taxonomy" id="990650"/>
    <lineage>
        <taxon>Eukaryota</taxon>
        <taxon>Fungi</taxon>
        <taxon>Dikarya</taxon>
        <taxon>Basidiomycota</taxon>
        <taxon>Agaricomycotina</taxon>
        <taxon>Agaricomycetes</taxon>
        <taxon>Phallomycetidae</taxon>
        <taxon>Geastrales</taxon>
        <taxon>Sphaerobolaceae</taxon>
        <taxon>Sphaerobolus</taxon>
    </lineage>
</organism>
<feature type="compositionally biased region" description="Low complexity" evidence="2">
    <location>
        <begin position="109"/>
        <end position="129"/>
    </location>
</feature>
<reference evidence="4 5" key="1">
    <citation type="submission" date="2014-06" db="EMBL/GenBank/DDBJ databases">
        <title>Evolutionary Origins and Diversification of the Mycorrhizal Mutualists.</title>
        <authorList>
            <consortium name="DOE Joint Genome Institute"/>
            <consortium name="Mycorrhizal Genomics Consortium"/>
            <person name="Kohler A."/>
            <person name="Kuo A."/>
            <person name="Nagy L.G."/>
            <person name="Floudas D."/>
            <person name="Copeland A."/>
            <person name="Barry K.W."/>
            <person name="Cichocki N."/>
            <person name="Veneault-Fourrey C."/>
            <person name="LaButti K."/>
            <person name="Lindquist E.A."/>
            <person name="Lipzen A."/>
            <person name="Lundell T."/>
            <person name="Morin E."/>
            <person name="Murat C."/>
            <person name="Riley R."/>
            <person name="Ohm R."/>
            <person name="Sun H."/>
            <person name="Tunlid A."/>
            <person name="Henrissat B."/>
            <person name="Grigoriev I.V."/>
            <person name="Hibbett D.S."/>
            <person name="Martin F."/>
        </authorList>
    </citation>
    <scope>NUCLEOTIDE SEQUENCE [LARGE SCALE GENOMIC DNA]</scope>
    <source>
        <strain evidence="4 5">SS14</strain>
    </source>
</reference>
<evidence type="ECO:0000256" key="2">
    <source>
        <dbReference type="SAM" id="MobiDB-lite"/>
    </source>
</evidence>
<feature type="region of interest" description="Disordered" evidence="2">
    <location>
        <begin position="79"/>
        <end position="129"/>
    </location>
</feature>
<dbReference type="PROSITE" id="PS50157">
    <property type="entry name" value="ZINC_FINGER_C2H2_2"/>
    <property type="match status" value="1"/>
</dbReference>
<feature type="region of interest" description="Disordered" evidence="2">
    <location>
        <begin position="1"/>
        <end position="25"/>
    </location>
</feature>
<accession>A0A0C9UUB0</accession>